<keyword evidence="1" id="KW-0732">Signal</keyword>
<dbReference type="Proteomes" id="UP000317178">
    <property type="component" value="Chromosome"/>
</dbReference>
<dbReference type="SUPFAM" id="SSF69318">
    <property type="entry name" value="Integrin alpha N-terminal domain"/>
    <property type="match status" value="1"/>
</dbReference>
<dbReference type="InterPro" id="IPR013320">
    <property type="entry name" value="ConA-like_dom_sf"/>
</dbReference>
<dbReference type="InterPro" id="IPR028994">
    <property type="entry name" value="Integrin_alpha_N"/>
</dbReference>
<sequence length="992" mass="109526">MINFNWLASCFGSNESFQNQSSLRRKTARNLNSSTLEFLEARILLTASPLNQLIDSGQELGDSYAWKVDLGDVDSDGDLDAFQTNNIGDSELWINDGSGNFIISTQVFDSGFVGKFGDIDSDGDLDLIKTGFDPDQETVWFNDGSGNFTKSGQSLKPPKYFSNDLVLGDVDGDGDLDALIGQFEGFGGVKRGVRVLINDGDGNMLDEGQFVGDSPSSGYFYLGLEDLDGDDDLDLIITRLYGQNAVFKNDGTGQFSYWEDLPYTGETEGIALGDIDNDGDVDAIIGRRDDTEVILFNDGTGTFLASSQNLGDPYSTNDVALGDFDNDGDLDLLRVVDDPSSFTNVEKLWWNDGTGFFLPSGQDINIDLPQAVALGDLDQDGDLDAFIGSYLDKPSKVFLNLTEPYDYFQNYELNNSMGLVQSDPGNFTIVDQGDNKLLQTDNSGFTGLSTALLDRDDPLPYSYEMSLEITSVAGLNRQNNGMVIFDYQAPNDFKYVAMLPDQNQWIIGHYIGGFSNRVAELDWDDVGRTIDNQTEYQMHVRVDHQQVFLTVDGETILEGEFSVPLHLGNVGFGSVSAVSHFDDFTVGAIVDTGAPAFLPYFEDLEDRNADFFQFDKESYWSVVEVDGDHVIEVDHQDWNRRFSAFVDFTQPMPDQYQMSAVVTSIEGPGRWHDGFIIFDYQSSSRFKYAGMFAGQNQWVIGSSEFLWGTKLAQVDWDDVGRSIDTNTDYNLHIDVDGDVVTLSVDGEEIVTAEFATGINNGKVGVAAVNAVTHFDDIRIDYEVAKGLPVEIPYEENFDDEEADAFLYNDSKFWDTVPASGGQVLKGDLSDFSGLGVAYVVPDEVLPEEYMVSATVTAEGSLTGWRDGFLIFDYKNEYDFKYAGMFAGQNEWIIGHFQGSFENRLAEVDWDDFSRTINPDQAYELSVKIDGSDVELWVDGENVTSADFGANVNGGPVGVAVMNGVSRFDDFSIGTNPSAIDLVFAQKDAELFD</sequence>
<dbReference type="KEGG" id="plon:Pla110_00330"/>
<evidence type="ECO:0000256" key="1">
    <source>
        <dbReference type="ARBA" id="ARBA00022729"/>
    </source>
</evidence>
<dbReference type="Gene3D" id="2.130.10.130">
    <property type="entry name" value="Integrin alpha, N-terminal"/>
    <property type="match status" value="2"/>
</dbReference>
<accession>A0A518CGH7</accession>
<evidence type="ECO:0000313" key="3">
    <source>
        <dbReference type="Proteomes" id="UP000317178"/>
    </source>
</evidence>
<dbReference type="PANTHER" id="PTHR46580">
    <property type="entry name" value="SENSOR KINASE-RELATED"/>
    <property type="match status" value="1"/>
</dbReference>
<dbReference type="Gene3D" id="2.60.120.560">
    <property type="entry name" value="Exo-inulinase, domain 1"/>
    <property type="match status" value="3"/>
</dbReference>
<dbReference type="RefSeq" id="WP_197440404.1">
    <property type="nucleotide sequence ID" value="NZ_CP036281.1"/>
</dbReference>
<reference evidence="2 3" key="1">
    <citation type="submission" date="2019-02" db="EMBL/GenBank/DDBJ databases">
        <title>Deep-cultivation of Planctomycetes and their phenomic and genomic characterization uncovers novel biology.</title>
        <authorList>
            <person name="Wiegand S."/>
            <person name="Jogler M."/>
            <person name="Boedeker C."/>
            <person name="Pinto D."/>
            <person name="Vollmers J."/>
            <person name="Rivas-Marin E."/>
            <person name="Kohn T."/>
            <person name="Peeters S.H."/>
            <person name="Heuer A."/>
            <person name="Rast P."/>
            <person name="Oberbeckmann S."/>
            <person name="Bunk B."/>
            <person name="Jeske O."/>
            <person name="Meyerdierks A."/>
            <person name="Storesund J.E."/>
            <person name="Kallscheuer N."/>
            <person name="Luecker S."/>
            <person name="Lage O.M."/>
            <person name="Pohl T."/>
            <person name="Merkel B.J."/>
            <person name="Hornburger P."/>
            <person name="Mueller R.-W."/>
            <person name="Bruemmer F."/>
            <person name="Labrenz M."/>
            <person name="Spormann A.M."/>
            <person name="Op den Camp H."/>
            <person name="Overmann J."/>
            <person name="Amann R."/>
            <person name="Jetten M.S.M."/>
            <person name="Mascher T."/>
            <person name="Medema M.H."/>
            <person name="Devos D.P."/>
            <person name="Kaster A.-K."/>
            <person name="Ovreas L."/>
            <person name="Rohde M."/>
            <person name="Galperin M.Y."/>
            <person name="Jogler C."/>
        </authorList>
    </citation>
    <scope>NUCLEOTIDE SEQUENCE [LARGE SCALE GENOMIC DNA]</scope>
    <source>
        <strain evidence="2 3">Pla110</strain>
    </source>
</reference>
<evidence type="ECO:0000313" key="2">
    <source>
        <dbReference type="EMBL" id="QDU78332.1"/>
    </source>
</evidence>
<protein>
    <submittedName>
        <fullName evidence="2">FG-GAP repeat protein</fullName>
    </submittedName>
</protein>
<dbReference type="InterPro" id="IPR013517">
    <property type="entry name" value="FG-GAP"/>
</dbReference>
<dbReference type="Pfam" id="PF13517">
    <property type="entry name" value="FG-GAP_3"/>
    <property type="match status" value="2"/>
</dbReference>
<proteinExistence type="predicted"/>
<dbReference type="SUPFAM" id="SSF49899">
    <property type="entry name" value="Concanavalin A-like lectins/glucanases"/>
    <property type="match status" value="1"/>
</dbReference>
<dbReference type="AlphaFoldDB" id="A0A518CGH7"/>
<name>A0A518CGH7_9PLAN</name>
<keyword evidence="3" id="KW-1185">Reference proteome</keyword>
<dbReference type="PANTHER" id="PTHR46580:SF2">
    <property type="entry name" value="MAM DOMAIN-CONTAINING PROTEIN"/>
    <property type="match status" value="1"/>
</dbReference>
<gene>
    <name evidence="2" type="ORF">Pla110_00330</name>
</gene>
<organism evidence="2 3">
    <name type="scientific">Polystyrenella longa</name>
    <dbReference type="NCBI Taxonomy" id="2528007"/>
    <lineage>
        <taxon>Bacteria</taxon>
        <taxon>Pseudomonadati</taxon>
        <taxon>Planctomycetota</taxon>
        <taxon>Planctomycetia</taxon>
        <taxon>Planctomycetales</taxon>
        <taxon>Planctomycetaceae</taxon>
        <taxon>Polystyrenella</taxon>
    </lineage>
</organism>
<dbReference type="EMBL" id="CP036281">
    <property type="protein sequence ID" value="QDU78332.1"/>
    <property type="molecule type" value="Genomic_DNA"/>
</dbReference>